<sequence>MQFKEITGKLNLPHSWVKTVFLLGLSVFFINVGVDHFVNPGFYLAIMPDYLPLHSEAVYISGFFEILGGVCVLNPRFRSAAGWGLVALLVVVFPANIHMAMNTDLFPDIPPILLYIRLLFQFIFGYWAYASTRPSNEIFYSSP</sequence>
<evidence type="ECO:0000256" key="1">
    <source>
        <dbReference type="SAM" id="Phobius"/>
    </source>
</evidence>
<evidence type="ECO:0000313" key="3">
    <source>
        <dbReference type="Proteomes" id="UP000051213"/>
    </source>
</evidence>
<feature type="transmembrane region" description="Helical" evidence="1">
    <location>
        <begin position="112"/>
        <end position="129"/>
    </location>
</feature>
<keyword evidence="1" id="KW-0812">Transmembrane</keyword>
<dbReference type="Proteomes" id="UP000051213">
    <property type="component" value="Unassembled WGS sequence"/>
</dbReference>
<keyword evidence="1" id="KW-1133">Transmembrane helix</keyword>
<evidence type="ECO:0000313" key="2">
    <source>
        <dbReference type="EMBL" id="KRO93423.1"/>
    </source>
</evidence>
<comment type="caution">
    <text evidence="2">The sequence shown here is derived from an EMBL/GenBank/DDBJ whole genome shotgun (WGS) entry which is preliminary data.</text>
</comment>
<dbReference type="PANTHER" id="PTHR36974">
    <property type="entry name" value="MEMBRANE PROTEIN-RELATED"/>
    <property type="match status" value="1"/>
</dbReference>
<feature type="transmembrane region" description="Helical" evidence="1">
    <location>
        <begin position="20"/>
        <end position="37"/>
    </location>
</feature>
<feature type="transmembrane region" description="Helical" evidence="1">
    <location>
        <begin position="57"/>
        <end position="73"/>
    </location>
</feature>
<keyword evidence="1" id="KW-0472">Membrane</keyword>
<evidence type="ECO:0008006" key="4">
    <source>
        <dbReference type="Google" id="ProtNLM"/>
    </source>
</evidence>
<reference evidence="2 3" key="1">
    <citation type="submission" date="2015-10" db="EMBL/GenBank/DDBJ databases">
        <title>Metagenome-Assembled Genomes uncover a global brackish microbiome.</title>
        <authorList>
            <person name="Hugerth L.W."/>
            <person name="Larsson J."/>
            <person name="Alneberg J."/>
            <person name="Lindh M.V."/>
            <person name="Legrand C."/>
            <person name="Pinhassi J."/>
            <person name="Andersson A.F."/>
        </authorList>
    </citation>
    <scope>NUCLEOTIDE SEQUENCE [LARGE SCALE GENOMIC DNA]</scope>
    <source>
        <strain evidence="2">BACL26 MAG-121220-bin70</strain>
    </source>
</reference>
<feature type="transmembrane region" description="Helical" evidence="1">
    <location>
        <begin position="80"/>
        <end position="100"/>
    </location>
</feature>
<dbReference type="PANTHER" id="PTHR36974:SF1">
    <property type="entry name" value="DOXX FAMILY MEMBRANE PROTEIN"/>
    <property type="match status" value="1"/>
</dbReference>
<dbReference type="AlphaFoldDB" id="A0A0R2U1Y1"/>
<proteinExistence type="predicted"/>
<dbReference type="EMBL" id="LICA01000258">
    <property type="protein sequence ID" value="KRO93423.1"/>
    <property type="molecule type" value="Genomic_DNA"/>
</dbReference>
<accession>A0A0R2U1Y1</accession>
<name>A0A0R2U1Y1_9GAMM</name>
<organism evidence="2 3">
    <name type="scientific">SAR92 bacterium BACL26 MAG-121220-bin70</name>
    <dbReference type="NCBI Taxonomy" id="1655626"/>
    <lineage>
        <taxon>Bacteria</taxon>
        <taxon>Pseudomonadati</taxon>
        <taxon>Pseudomonadota</taxon>
        <taxon>Gammaproteobacteria</taxon>
        <taxon>Cellvibrionales</taxon>
        <taxon>Porticoccaceae</taxon>
        <taxon>SAR92 clade</taxon>
    </lineage>
</organism>
<gene>
    <name evidence="2" type="ORF">ABS24_09800</name>
</gene>
<protein>
    <recommendedName>
        <fullName evidence="4">DoxX family protein</fullName>
    </recommendedName>
</protein>